<dbReference type="AlphaFoldDB" id="A0A2G1W842"/>
<evidence type="ECO:0000313" key="1">
    <source>
        <dbReference type="EMBL" id="PHQ35181.1"/>
    </source>
</evidence>
<proteinExistence type="predicted"/>
<organism evidence="1 2">
    <name type="scientific">Rhodopirellula bahusiensis</name>
    <dbReference type="NCBI Taxonomy" id="2014065"/>
    <lineage>
        <taxon>Bacteria</taxon>
        <taxon>Pseudomonadati</taxon>
        <taxon>Planctomycetota</taxon>
        <taxon>Planctomycetia</taxon>
        <taxon>Pirellulales</taxon>
        <taxon>Pirellulaceae</taxon>
        <taxon>Rhodopirellula</taxon>
    </lineage>
</organism>
<reference evidence="1 2" key="1">
    <citation type="submission" date="2017-06" db="EMBL/GenBank/DDBJ databases">
        <title>Description of Rhodopirellula bahusiensis sp. nov.</title>
        <authorList>
            <person name="Kizina J."/>
            <person name="Harder J."/>
        </authorList>
    </citation>
    <scope>NUCLEOTIDE SEQUENCE [LARGE SCALE GENOMIC DNA]</scope>
    <source>
        <strain evidence="1 2">SWK21</strain>
    </source>
</reference>
<name>A0A2G1W842_9BACT</name>
<sequence>MNQRDINGIVREHSRRNTEAANVQKRIDTDRQLAMQRYANRHAFRNTLSGIITESIRADFQLRVHSIVSQHQQHR</sequence>
<comment type="caution">
    <text evidence="1">The sequence shown here is derived from an EMBL/GenBank/DDBJ whole genome shotgun (WGS) entry which is preliminary data.</text>
</comment>
<evidence type="ECO:0000313" key="2">
    <source>
        <dbReference type="Proteomes" id="UP000225740"/>
    </source>
</evidence>
<dbReference type="EMBL" id="NIZW01000008">
    <property type="protein sequence ID" value="PHQ35181.1"/>
    <property type="molecule type" value="Genomic_DNA"/>
</dbReference>
<accession>A0A2G1W842</accession>
<dbReference type="Proteomes" id="UP000225740">
    <property type="component" value="Unassembled WGS sequence"/>
</dbReference>
<gene>
    <name evidence="1" type="ORF">CEE69_12280</name>
</gene>
<keyword evidence="2" id="KW-1185">Reference proteome</keyword>
<protein>
    <submittedName>
        <fullName evidence="1">Uncharacterized protein</fullName>
    </submittedName>
</protein>